<dbReference type="AlphaFoldDB" id="U6LYP6"/>
<dbReference type="Proteomes" id="UP000030763">
    <property type="component" value="Unassembled WGS sequence"/>
</dbReference>
<dbReference type="RefSeq" id="XP_013333707.1">
    <property type="nucleotide sequence ID" value="XM_013478253.1"/>
</dbReference>
<organism evidence="1 2">
    <name type="scientific">Eimeria maxima</name>
    <name type="common">Coccidian parasite</name>
    <dbReference type="NCBI Taxonomy" id="5804"/>
    <lineage>
        <taxon>Eukaryota</taxon>
        <taxon>Sar</taxon>
        <taxon>Alveolata</taxon>
        <taxon>Apicomplexa</taxon>
        <taxon>Conoidasida</taxon>
        <taxon>Coccidia</taxon>
        <taxon>Eucoccidiorida</taxon>
        <taxon>Eimeriorina</taxon>
        <taxon>Eimeriidae</taxon>
        <taxon>Eimeria</taxon>
    </lineage>
</organism>
<proteinExistence type="predicted"/>
<reference evidence="1" key="2">
    <citation type="submission" date="2013-10" db="EMBL/GenBank/DDBJ databases">
        <authorList>
            <person name="Aslett M."/>
        </authorList>
    </citation>
    <scope>NUCLEOTIDE SEQUENCE [LARGE SCALE GENOMIC DNA]</scope>
    <source>
        <strain evidence="1">Weybridge</strain>
    </source>
</reference>
<reference evidence="1" key="1">
    <citation type="submission" date="2013-10" db="EMBL/GenBank/DDBJ databases">
        <title>Genomic analysis of the causative agents of coccidiosis in chickens.</title>
        <authorList>
            <person name="Reid A.J."/>
            <person name="Blake D."/>
            <person name="Billington K."/>
            <person name="Browne H."/>
            <person name="Dunn M."/>
            <person name="Hung S."/>
            <person name="Kawahara F."/>
            <person name="Miranda-Saavedra D."/>
            <person name="Mourier T."/>
            <person name="Nagra H."/>
            <person name="Otto T.D."/>
            <person name="Rawlings N."/>
            <person name="Sanchez A."/>
            <person name="Sanders M."/>
            <person name="Subramaniam C."/>
            <person name="Tay Y."/>
            <person name="Dear P."/>
            <person name="Doerig C."/>
            <person name="Gruber A."/>
            <person name="Parkinson J."/>
            <person name="Shirley M."/>
            <person name="Wan K.L."/>
            <person name="Berriman M."/>
            <person name="Tomley F."/>
            <person name="Pain A."/>
        </authorList>
    </citation>
    <scope>NUCLEOTIDE SEQUENCE [LARGE SCALE GENOMIC DNA]</scope>
    <source>
        <strain evidence="1">Weybridge</strain>
    </source>
</reference>
<evidence type="ECO:0000313" key="2">
    <source>
        <dbReference type="Proteomes" id="UP000030763"/>
    </source>
</evidence>
<gene>
    <name evidence="1" type="ORF">EMWEY_00060390</name>
</gene>
<dbReference type="EMBL" id="HG719208">
    <property type="protein sequence ID" value="CDJ57057.1"/>
    <property type="molecule type" value="Genomic_DNA"/>
</dbReference>
<keyword evidence="1" id="KW-0808">Transferase</keyword>
<dbReference type="GeneID" id="25340025"/>
<accession>U6LYP6</accession>
<name>U6LYP6_EIMMA</name>
<keyword evidence="2" id="KW-1185">Reference proteome</keyword>
<keyword evidence="1" id="KW-0032">Aminotransferase</keyword>
<feature type="non-terminal residue" evidence="1">
    <location>
        <position position="1"/>
    </location>
</feature>
<evidence type="ECO:0000313" key="1">
    <source>
        <dbReference type="EMBL" id="CDJ57057.1"/>
    </source>
</evidence>
<dbReference type="VEuPathDB" id="ToxoDB:EMWEY_00060390"/>
<protein>
    <submittedName>
        <fullName evidence="1">Phosphoserine aminotransferase, putative</fullName>
    </submittedName>
</protein>
<sequence length="49" mass="5782">YWSQYAMKEAQIFGKTNIVTDSSPNDYCDIQPFTDWTLNKNLVPRRILV</sequence>
<dbReference type="GO" id="GO:0008483">
    <property type="term" value="F:transaminase activity"/>
    <property type="evidence" value="ECO:0007669"/>
    <property type="project" value="UniProtKB-KW"/>
</dbReference>